<comment type="caution">
    <text evidence="2">The sequence shown here is derived from an EMBL/GenBank/DDBJ whole genome shotgun (WGS) entry which is preliminary data.</text>
</comment>
<name>A0A812R1J7_9DINO</name>
<feature type="region of interest" description="Disordered" evidence="1">
    <location>
        <begin position="85"/>
        <end position="110"/>
    </location>
</feature>
<proteinExistence type="predicted"/>
<organism evidence="2 3">
    <name type="scientific">Symbiodinium natans</name>
    <dbReference type="NCBI Taxonomy" id="878477"/>
    <lineage>
        <taxon>Eukaryota</taxon>
        <taxon>Sar</taxon>
        <taxon>Alveolata</taxon>
        <taxon>Dinophyceae</taxon>
        <taxon>Suessiales</taxon>
        <taxon>Symbiodiniaceae</taxon>
        <taxon>Symbiodinium</taxon>
    </lineage>
</organism>
<reference evidence="2" key="1">
    <citation type="submission" date="2021-02" db="EMBL/GenBank/DDBJ databases">
        <authorList>
            <person name="Dougan E. K."/>
            <person name="Rhodes N."/>
            <person name="Thang M."/>
            <person name="Chan C."/>
        </authorList>
    </citation>
    <scope>NUCLEOTIDE SEQUENCE</scope>
</reference>
<protein>
    <submittedName>
        <fullName evidence="2">Uncharacterized protein</fullName>
    </submittedName>
</protein>
<evidence type="ECO:0000256" key="1">
    <source>
        <dbReference type="SAM" id="MobiDB-lite"/>
    </source>
</evidence>
<feature type="compositionally biased region" description="Basic and acidic residues" evidence="1">
    <location>
        <begin position="89"/>
        <end position="103"/>
    </location>
</feature>
<dbReference type="AlphaFoldDB" id="A0A812R1J7"/>
<sequence length="430" mass="48303">MAESKSSTRESCSQRVLSAVVFVLLVLVLAAVLQTYRRLTRGHGEVVTASEAVQVGLHTTPRPLEPDPYQPYTVASDEPLAVPLRSHRSHEEHKEPSEPSAKEHAKHARIPRMSAEDALKAEREARENVKFGYGSVMKAYSKLKHLVAKDPHLKDCKSPRLKVLGKCTCPAGSKWDPDEETCLADAGQTFFYMYRAQSDHNYPMSNVDMADLAGLMYYLHHEIVKTNATPGVRMNGITRILRWLVTVRPSQEVEEQDLKFMPFVAFDLGRCSVPGCNRLWDHYGFAVGCQRLARGKDLKYSYTSPNNPFGVWYSLPGPCPALRVGEKDGECMAAYSGGMCEDLSQSPRCTYSADFAGELFLDEIEGLEDFGKWQSKGNREYDPTTDKGTGTSFWNFRESSAWCDRRLARVQSLFKKRYPLLPDDLPAPVC</sequence>
<dbReference type="OrthoDB" id="427201at2759"/>
<accession>A0A812R1J7</accession>
<dbReference type="EMBL" id="CAJNDS010002292">
    <property type="protein sequence ID" value="CAE7414436.1"/>
    <property type="molecule type" value="Genomic_DNA"/>
</dbReference>
<evidence type="ECO:0000313" key="2">
    <source>
        <dbReference type="EMBL" id="CAE7414436.1"/>
    </source>
</evidence>
<evidence type="ECO:0000313" key="3">
    <source>
        <dbReference type="Proteomes" id="UP000604046"/>
    </source>
</evidence>
<gene>
    <name evidence="2" type="ORF">SNAT2548_LOCUS22527</name>
</gene>
<keyword evidence="3" id="KW-1185">Reference proteome</keyword>
<dbReference type="Proteomes" id="UP000604046">
    <property type="component" value="Unassembled WGS sequence"/>
</dbReference>